<sequence length="132" mass="14902">MRLSFLLPAAMAAIYCATCNATSDQNKMSMVQSLDARLNGQADGTRFLRAHHESEEESDREERGFTDLFKNEKAAVKKMAKAIMADPSKADEVYNTWAAKKYTLTQLSNFLKSKTAGKYDRVYNGYALHLDY</sequence>
<keyword evidence="3 5" id="KW-0964">Secreted</keyword>
<evidence type="ECO:0000256" key="4">
    <source>
        <dbReference type="ARBA" id="ARBA00022729"/>
    </source>
</evidence>
<dbReference type="Pfam" id="PF16810">
    <property type="entry name" value="RXLR"/>
    <property type="match status" value="1"/>
</dbReference>
<dbReference type="EMBL" id="EU282489">
    <property type="protein sequence ID" value="ABZ10808.1"/>
    <property type="molecule type" value="Genomic_DNA"/>
</dbReference>
<dbReference type="SMR" id="B2C6F7"/>
<name>B2C6F7_PHYCP</name>
<accession>B2C6F7</accession>
<evidence type="ECO:0000313" key="6">
    <source>
        <dbReference type="EMBL" id="ABZ10808.1"/>
    </source>
</evidence>
<feature type="chain" id="PRO_5028503791" description="RxLR effector protein" evidence="5">
    <location>
        <begin position="22"/>
        <end position="132"/>
    </location>
</feature>
<evidence type="ECO:0000256" key="2">
    <source>
        <dbReference type="ARBA" id="ARBA00010400"/>
    </source>
</evidence>
<protein>
    <recommendedName>
        <fullName evidence="5">RxLR effector protein</fullName>
    </recommendedName>
</protein>
<dbReference type="VEuPathDB" id="FungiDB:DVH05_001149"/>
<evidence type="ECO:0000256" key="5">
    <source>
        <dbReference type="RuleBase" id="RU367124"/>
    </source>
</evidence>
<keyword evidence="4 5" id="KW-0732">Signal</keyword>
<dbReference type="Gene3D" id="1.10.10.2460">
    <property type="match status" value="1"/>
</dbReference>
<comment type="similarity">
    <text evidence="2 5">Belongs to the RxLR effector family.</text>
</comment>
<organism evidence="6">
    <name type="scientific">Phytophthora capsici</name>
    <dbReference type="NCBI Taxonomy" id="4784"/>
    <lineage>
        <taxon>Eukaryota</taxon>
        <taxon>Sar</taxon>
        <taxon>Stramenopiles</taxon>
        <taxon>Oomycota</taxon>
        <taxon>Peronosporomycetes</taxon>
        <taxon>Peronosporales</taxon>
        <taxon>Peronosporaceae</taxon>
        <taxon>Phytophthora</taxon>
    </lineage>
</organism>
<evidence type="ECO:0000256" key="1">
    <source>
        <dbReference type="ARBA" id="ARBA00004613"/>
    </source>
</evidence>
<evidence type="ECO:0000256" key="3">
    <source>
        <dbReference type="ARBA" id="ARBA00022525"/>
    </source>
</evidence>
<dbReference type="GO" id="GO:0005576">
    <property type="term" value="C:extracellular region"/>
    <property type="evidence" value="ECO:0007669"/>
    <property type="project" value="UniProtKB-SubCell"/>
</dbReference>
<feature type="signal peptide" evidence="5">
    <location>
        <begin position="1"/>
        <end position="21"/>
    </location>
</feature>
<dbReference type="OrthoDB" id="114087at2759"/>
<dbReference type="AlphaFoldDB" id="B2C6F7"/>
<comment type="subcellular location">
    <subcellularLocation>
        <location evidence="1 5">Secreted</location>
    </subcellularLocation>
</comment>
<proteinExistence type="inferred from homology"/>
<dbReference type="InterPro" id="IPR031825">
    <property type="entry name" value="RXLR"/>
</dbReference>
<comment type="function">
    <text evidence="5">Effector that suppresses plant defense responses during pathogen infection.</text>
</comment>
<reference evidence="6" key="1">
    <citation type="journal article" date="2008" name="Plant Cell">
        <title>Conserved C-terminal motifs required for avirulence and suppression of cell death by Phytophthora sojae effector Avr1b.</title>
        <authorList>
            <person name="Dou D."/>
            <person name="Kale S.D."/>
            <person name="Wang X."/>
            <person name="Chen Y."/>
            <person name="Wang Q."/>
            <person name="Wang X."/>
            <person name="Jiang R.H."/>
            <person name="Arredondo F.D."/>
            <person name="Anderson R.G."/>
            <person name="Thakur P.B."/>
            <person name="McDowell J.M."/>
            <person name="Wang Y."/>
            <person name="Tyler B.M."/>
        </authorList>
    </citation>
    <scope>NUCLEOTIDE SEQUENCE</scope>
</reference>